<comment type="similarity">
    <text evidence="1">Belongs to the oxygen-dependent FAD-linked oxidoreductase family.</text>
</comment>
<dbReference type="SUPFAM" id="SSF56176">
    <property type="entry name" value="FAD-binding/transporter-associated domain-like"/>
    <property type="match status" value="1"/>
</dbReference>
<sequence length="676" mass="73991">MVNKISLSASALLVSSALATIELPIDITASSVSQGYRKLTCKADIPVSISHTVPTAVEGVAAPLFDVEAVQLDADAIAQFKEQDPDADVFDFENTSPNTVERRSYFDKCKTYEGDLLWPVDKLWEVFDKLIGNSLIKTVPIGAPCYKNFGNYDATLCKYITDNWITNSYMSTEDPTAINSVLYEGAHCVPESIWPLGDGSCTLGGLPSYSVNATHVYQIQVAVNFARSLNLRLVIKNTGHDFAAKSMGGGALSIWTHNLKDIQFFESYTQGSYKGPALKVGAGVQAFELYEAAKKYGVTAVGGEGQTVGVMGGYIQGGGHSPLSGFYGMAADHVLSVQMVTANGRFVTASETVNPDLFWAVRGGGGSTYGVVTSVTVKAQPKLEVSTMRLTIGPSSDTGIPKEKLWQGVRHFMSKFSEWGYDKGMYIYFLIIPTGNGDFMLQIAPWFAPKTSLEDFKSKTIEPLLAAWTELGIQTEEPTYGHYDDFYDAWKAVFPLEQWGSPHIRQGSRLFPKENFDDATKFEATFNAVKDVVDDGAMIIGFNIAPHHENGQTPDNAVNPAWRKTVFHGIVAGSWATDASLDEMAAISTKVTNKWTASWRDITPGAGAYMSEADYNEPDFSQSFWGSNYPKALQLKKKYDPNDVFYAHHAVGSENWKMSETLLDGLDAQASKLCRV</sequence>
<feature type="signal peptide" evidence="3">
    <location>
        <begin position="1"/>
        <end position="19"/>
    </location>
</feature>
<comment type="caution">
    <text evidence="5">The sequence shown here is derived from an EMBL/GenBank/DDBJ whole genome shotgun (WGS) entry which is preliminary data.</text>
</comment>
<organism evidence="5 6">
    <name type="scientific">Ceratocystis fimbriata CBS 114723</name>
    <dbReference type="NCBI Taxonomy" id="1035309"/>
    <lineage>
        <taxon>Eukaryota</taxon>
        <taxon>Fungi</taxon>
        <taxon>Dikarya</taxon>
        <taxon>Ascomycota</taxon>
        <taxon>Pezizomycotina</taxon>
        <taxon>Sordariomycetes</taxon>
        <taxon>Hypocreomycetidae</taxon>
        <taxon>Microascales</taxon>
        <taxon>Ceratocystidaceae</taxon>
        <taxon>Ceratocystis</taxon>
    </lineage>
</organism>
<dbReference type="GO" id="GO:0071949">
    <property type="term" value="F:FAD binding"/>
    <property type="evidence" value="ECO:0007669"/>
    <property type="project" value="InterPro"/>
</dbReference>
<keyword evidence="6" id="KW-1185">Reference proteome</keyword>
<accession>A0A2C5WWW7</accession>
<evidence type="ECO:0000259" key="4">
    <source>
        <dbReference type="PROSITE" id="PS51387"/>
    </source>
</evidence>
<dbReference type="Gene3D" id="3.30.465.10">
    <property type="match status" value="2"/>
</dbReference>
<dbReference type="InterPro" id="IPR016166">
    <property type="entry name" value="FAD-bd_PCMH"/>
</dbReference>
<gene>
    <name evidence="5" type="primary">ZEB1_0</name>
    <name evidence="5" type="ORF">CFIMG_005433RA</name>
</gene>
<dbReference type="Pfam" id="PF08031">
    <property type="entry name" value="BBE"/>
    <property type="match status" value="1"/>
</dbReference>
<dbReference type="InterPro" id="IPR012951">
    <property type="entry name" value="BBE"/>
</dbReference>
<keyword evidence="2" id="KW-0560">Oxidoreductase</keyword>
<evidence type="ECO:0000256" key="3">
    <source>
        <dbReference type="SAM" id="SignalP"/>
    </source>
</evidence>
<evidence type="ECO:0000256" key="1">
    <source>
        <dbReference type="ARBA" id="ARBA00005466"/>
    </source>
</evidence>
<proteinExistence type="inferred from homology"/>
<dbReference type="EMBL" id="APWK03000132">
    <property type="protein sequence ID" value="PHH50386.1"/>
    <property type="molecule type" value="Genomic_DNA"/>
</dbReference>
<dbReference type="PANTHER" id="PTHR13878:SF91">
    <property type="entry name" value="FAD BINDING DOMAIN PROTEIN (AFU_ORTHOLOGUE AFUA_6G12070)-RELATED"/>
    <property type="match status" value="1"/>
</dbReference>
<dbReference type="InterPro" id="IPR006094">
    <property type="entry name" value="Oxid_FAD_bind_N"/>
</dbReference>
<dbReference type="STRING" id="1035309.A0A2C5WWW7"/>
<dbReference type="OrthoDB" id="9983560at2759"/>
<keyword evidence="3" id="KW-0732">Signal</keyword>
<reference evidence="5 6" key="1">
    <citation type="journal article" date="2013" name="Fungal Biol.">
        <title>Analysis of microsatellite markers in the genome of the plant pathogen Ceratocystis fimbriata.</title>
        <authorList>
            <person name="Simpson M.C."/>
            <person name="Wilken P.M."/>
            <person name="Coetzee M.P."/>
            <person name="Wingfield M.J."/>
            <person name="Wingfield B.D."/>
        </authorList>
    </citation>
    <scope>NUCLEOTIDE SEQUENCE [LARGE SCALE GENOMIC DNA]</scope>
    <source>
        <strain evidence="5 6">CBS 114723</strain>
    </source>
</reference>
<feature type="chain" id="PRO_5013219892" evidence="3">
    <location>
        <begin position="20"/>
        <end position="676"/>
    </location>
</feature>
<feature type="domain" description="FAD-binding PCMH-type" evidence="4">
    <location>
        <begin position="203"/>
        <end position="382"/>
    </location>
</feature>
<reference evidence="5 6" key="2">
    <citation type="journal article" date="2013" name="IMA Fungus">
        <title>IMA Genome-F 1: Ceratocystis fimbriata: Draft nuclear genome sequence for the plant pathogen, Ceratocystis fimbriata.</title>
        <authorList>
            <person name="Wilken P.M."/>
            <person name="Steenkamp E.T."/>
            <person name="Wingfield M.J."/>
            <person name="de Beer Z.W."/>
            <person name="Wingfield B.D."/>
        </authorList>
    </citation>
    <scope>NUCLEOTIDE SEQUENCE [LARGE SCALE GENOMIC DNA]</scope>
    <source>
        <strain evidence="5 6">CBS 114723</strain>
    </source>
</reference>
<evidence type="ECO:0000256" key="2">
    <source>
        <dbReference type="ARBA" id="ARBA00023002"/>
    </source>
</evidence>
<dbReference type="Pfam" id="PF01565">
    <property type="entry name" value="FAD_binding_4"/>
    <property type="match status" value="1"/>
</dbReference>
<dbReference type="Proteomes" id="UP000222788">
    <property type="component" value="Unassembled WGS sequence"/>
</dbReference>
<dbReference type="PANTHER" id="PTHR13878">
    <property type="entry name" value="GULONOLACTONE OXIDASE"/>
    <property type="match status" value="1"/>
</dbReference>
<dbReference type="AlphaFoldDB" id="A0A2C5WWW7"/>
<dbReference type="InterPro" id="IPR016169">
    <property type="entry name" value="FAD-bd_PCMH_sub2"/>
</dbReference>
<dbReference type="GO" id="GO:0016491">
    <property type="term" value="F:oxidoreductase activity"/>
    <property type="evidence" value="ECO:0007669"/>
    <property type="project" value="UniProtKB-KW"/>
</dbReference>
<dbReference type="InterPro" id="IPR036318">
    <property type="entry name" value="FAD-bd_PCMH-like_sf"/>
</dbReference>
<evidence type="ECO:0000313" key="5">
    <source>
        <dbReference type="EMBL" id="PHH50386.1"/>
    </source>
</evidence>
<name>A0A2C5WWW7_9PEZI</name>
<evidence type="ECO:0000313" key="6">
    <source>
        <dbReference type="Proteomes" id="UP000222788"/>
    </source>
</evidence>
<dbReference type="InterPro" id="IPR050432">
    <property type="entry name" value="FAD-linked_Oxidoreductases_BP"/>
</dbReference>
<dbReference type="PROSITE" id="PS51387">
    <property type="entry name" value="FAD_PCMH"/>
    <property type="match status" value="1"/>
</dbReference>
<protein>
    <submittedName>
        <fullName evidence="5">FAD-linked oxidoreductase ZEB1</fullName>
    </submittedName>
</protein>